<reference evidence="6" key="3">
    <citation type="submission" date="2025-09" db="UniProtKB">
        <authorList>
            <consortium name="Ensembl"/>
        </authorList>
    </citation>
    <scope>IDENTIFICATION</scope>
</reference>
<dbReference type="InterPro" id="IPR036179">
    <property type="entry name" value="Ig-like_dom_sf"/>
</dbReference>
<reference evidence="6" key="2">
    <citation type="submission" date="2025-08" db="UniProtKB">
        <authorList>
            <consortium name="Ensembl"/>
        </authorList>
    </citation>
    <scope>IDENTIFICATION</scope>
</reference>
<dbReference type="InterPro" id="IPR013783">
    <property type="entry name" value="Ig-like_fold"/>
</dbReference>
<feature type="domain" description="Ig-like" evidence="5">
    <location>
        <begin position="16"/>
        <end position="125"/>
    </location>
</feature>
<dbReference type="InterPro" id="IPR013106">
    <property type="entry name" value="Ig_V-set"/>
</dbReference>
<dbReference type="GO" id="GO:0016020">
    <property type="term" value="C:membrane"/>
    <property type="evidence" value="ECO:0007669"/>
    <property type="project" value="UniProtKB-SubCell"/>
</dbReference>
<evidence type="ECO:0000313" key="6">
    <source>
        <dbReference type="Ensembl" id="ENSECRP00000018761.1"/>
    </source>
</evidence>
<evidence type="ECO:0000313" key="7">
    <source>
        <dbReference type="Proteomes" id="UP000694620"/>
    </source>
</evidence>
<dbReference type="Proteomes" id="UP000694620">
    <property type="component" value="Chromosome 3"/>
</dbReference>
<dbReference type="Gene3D" id="2.60.40.10">
    <property type="entry name" value="Immunoglobulins"/>
    <property type="match status" value="1"/>
</dbReference>
<dbReference type="InterPro" id="IPR003599">
    <property type="entry name" value="Ig_sub"/>
</dbReference>
<keyword evidence="7" id="KW-1185">Reference proteome</keyword>
<dbReference type="PROSITE" id="PS50835">
    <property type="entry name" value="IG_LIKE"/>
    <property type="match status" value="1"/>
</dbReference>
<name>A0A8C4XB24_ERPCA</name>
<sequence>MSSCLMSLFLLFSVSESLLIVQTTQPDPVVHVGSEVLLQCSFTVTSGAIDVKQLTVTWIQYALTVAKYDQEDLIERPRLSLNAEGMKSGNASLLIRSVHFDDGGQYRCIVQHKEKKETWTSMCLSEVSRLLKHPDLLVTQMKLLVEGSNSTQGCVGTMVGAAESWTAGF</sequence>
<proteinExistence type="predicted"/>
<evidence type="ECO:0000256" key="2">
    <source>
        <dbReference type="ARBA" id="ARBA00023136"/>
    </source>
</evidence>
<dbReference type="InterPro" id="IPR007110">
    <property type="entry name" value="Ig-like_dom"/>
</dbReference>
<dbReference type="SMART" id="SM00409">
    <property type="entry name" value="IG"/>
    <property type="match status" value="1"/>
</dbReference>
<dbReference type="PANTHER" id="PTHR24100">
    <property type="entry name" value="BUTYROPHILIN"/>
    <property type="match status" value="1"/>
</dbReference>
<evidence type="ECO:0000259" key="5">
    <source>
        <dbReference type="PROSITE" id="PS50835"/>
    </source>
</evidence>
<dbReference type="GeneTree" id="ENSGT00980000202077"/>
<protein>
    <recommendedName>
        <fullName evidence="5">Ig-like domain-containing protein</fullName>
    </recommendedName>
</protein>
<dbReference type="InterPro" id="IPR050504">
    <property type="entry name" value="IgSF_BTN/MOG"/>
</dbReference>
<dbReference type="AlphaFoldDB" id="A0A8C4XB24"/>
<keyword evidence="4" id="KW-0732">Signal</keyword>
<feature type="chain" id="PRO_5034903361" description="Ig-like domain-containing protein" evidence="4">
    <location>
        <begin position="18"/>
        <end position="169"/>
    </location>
</feature>
<keyword evidence="2" id="KW-0472">Membrane</keyword>
<dbReference type="Ensembl" id="ENSECRT00000019141.1">
    <property type="protein sequence ID" value="ENSECRP00000018761.1"/>
    <property type="gene ID" value="ENSECRG00000012539.1"/>
</dbReference>
<evidence type="ECO:0000256" key="4">
    <source>
        <dbReference type="SAM" id="SignalP"/>
    </source>
</evidence>
<reference evidence="6" key="1">
    <citation type="submission" date="2021-06" db="EMBL/GenBank/DDBJ databases">
        <authorList>
            <consortium name="Wellcome Sanger Institute Data Sharing"/>
        </authorList>
    </citation>
    <scope>NUCLEOTIDE SEQUENCE [LARGE SCALE GENOMIC DNA]</scope>
</reference>
<evidence type="ECO:0000256" key="3">
    <source>
        <dbReference type="ARBA" id="ARBA00023319"/>
    </source>
</evidence>
<dbReference type="SUPFAM" id="SSF48726">
    <property type="entry name" value="Immunoglobulin"/>
    <property type="match status" value="1"/>
</dbReference>
<organism evidence="6 7">
    <name type="scientific">Erpetoichthys calabaricus</name>
    <name type="common">Rope fish</name>
    <name type="synonym">Calamoichthys calabaricus</name>
    <dbReference type="NCBI Taxonomy" id="27687"/>
    <lineage>
        <taxon>Eukaryota</taxon>
        <taxon>Metazoa</taxon>
        <taxon>Chordata</taxon>
        <taxon>Craniata</taxon>
        <taxon>Vertebrata</taxon>
        <taxon>Euteleostomi</taxon>
        <taxon>Actinopterygii</taxon>
        <taxon>Polypteriformes</taxon>
        <taxon>Polypteridae</taxon>
        <taxon>Erpetoichthys</taxon>
    </lineage>
</organism>
<feature type="signal peptide" evidence="4">
    <location>
        <begin position="1"/>
        <end position="17"/>
    </location>
</feature>
<dbReference type="Pfam" id="PF07686">
    <property type="entry name" value="V-set"/>
    <property type="match status" value="1"/>
</dbReference>
<evidence type="ECO:0000256" key="1">
    <source>
        <dbReference type="ARBA" id="ARBA00004370"/>
    </source>
</evidence>
<accession>A0A8C4XB24</accession>
<keyword evidence="3" id="KW-0393">Immunoglobulin domain</keyword>
<comment type="subcellular location">
    <subcellularLocation>
        <location evidence="1">Membrane</location>
    </subcellularLocation>
</comment>